<keyword evidence="2" id="KW-0472">Membrane</keyword>
<feature type="transmembrane region" description="Helical" evidence="2">
    <location>
        <begin position="327"/>
        <end position="347"/>
    </location>
</feature>
<reference evidence="3 4" key="1">
    <citation type="submission" date="2020-02" db="EMBL/GenBank/DDBJ databases">
        <authorList>
            <person name="Ferguson B K."/>
        </authorList>
    </citation>
    <scope>NUCLEOTIDE SEQUENCE [LARGE SCALE GENOMIC DNA]</scope>
</reference>
<evidence type="ECO:0000313" key="4">
    <source>
        <dbReference type="Proteomes" id="UP000479190"/>
    </source>
</evidence>
<feature type="region of interest" description="Disordered" evidence="1">
    <location>
        <begin position="224"/>
        <end position="253"/>
    </location>
</feature>
<keyword evidence="2" id="KW-0812">Transmembrane</keyword>
<dbReference type="AlphaFoldDB" id="A0A6H5IJD7"/>
<feature type="compositionally biased region" description="Acidic residues" evidence="1">
    <location>
        <begin position="494"/>
        <end position="512"/>
    </location>
</feature>
<evidence type="ECO:0000256" key="2">
    <source>
        <dbReference type="SAM" id="Phobius"/>
    </source>
</evidence>
<feature type="region of interest" description="Disordered" evidence="1">
    <location>
        <begin position="484"/>
        <end position="513"/>
    </location>
</feature>
<keyword evidence="2" id="KW-1133">Transmembrane helix</keyword>
<feature type="region of interest" description="Disordered" evidence="1">
    <location>
        <begin position="25"/>
        <end position="116"/>
    </location>
</feature>
<evidence type="ECO:0000256" key="1">
    <source>
        <dbReference type="SAM" id="MobiDB-lite"/>
    </source>
</evidence>
<accession>A0A6H5IJD7</accession>
<feature type="compositionally biased region" description="Basic and acidic residues" evidence="1">
    <location>
        <begin position="44"/>
        <end position="63"/>
    </location>
</feature>
<feature type="compositionally biased region" description="Basic and acidic residues" evidence="1">
    <location>
        <begin position="484"/>
        <end position="493"/>
    </location>
</feature>
<evidence type="ECO:0000313" key="3">
    <source>
        <dbReference type="EMBL" id="CAB0036833.1"/>
    </source>
</evidence>
<organism evidence="3 4">
    <name type="scientific">Trichogramma brassicae</name>
    <dbReference type="NCBI Taxonomy" id="86971"/>
    <lineage>
        <taxon>Eukaryota</taxon>
        <taxon>Metazoa</taxon>
        <taxon>Ecdysozoa</taxon>
        <taxon>Arthropoda</taxon>
        <taxon>Hexapoda</taxon>
        <taxon>Insecta</taxon>
        <taxon>Pterygota</taxon>
        <taxon>Neoptera</taxon>
        <taxon>Endopterygota</taxon>
        <taxon>Hymenoptera</taxon>
        <taxon>Apocrita</taxon>
        <taxon>Proctotrupomorpha</taxon>
        <taxon>Chalcidoidea</taxon>
        <taxon>Trichogrammatidae</taxon>
        <taxon>Trichogramma</taxon>
    </lineage>
</organism>
<proteinExistence type="predicted"/>
<feature type="compositionally biased region" description="Pro residues" evidence="1">
    <location>
        <begin position="240"/>
        <end position="251"/>
    </location>
</feature>
<feature type="compositionally biased region" description="Low complexity" evidence="1">
    <location>
        <begin position="69"/>
        <end position="115"/>
    </location>
</feature>
<dbReference type="OrthoDB" id="7695925at2759"/>
<sequence>MALQIECAGRRAALRRTGQWKRNSEREKCNAVARRRRRRRRRAHEIGQKTGSLREERRADQSRRRCGRAAQASNSSQSTAHNNPVTLATPLALTRPTPRFSSSTTSTTRSVASTPAHKDLLALSTNRPANHQPRPHKPAQRYTIYRHEGTVDPNTERQSYSIQDDYEHQLAPDYFPPSAYEYDETSYNSIPEYPGVNGPAPPGPPPYEPGMLQYDPYRAGELYTQEPPPMGGPGFVPSGSPGPMPPPPPSPTQSYGNFPSSKYFSRFNCRYRVIARAFKRMVTVRSKLRQIRQGGCDPGGGFWAIILALGANIWALVQLVATSSLPFVIPILAVKVILVALTLLKFIKIMKFLVKIFIILPFFIRVVYPAITSTFNLQNFLYQKIQDAMPSFGEDNSHHPHLHQHPLLQHHAANNNDDIELEDSSSRRHDLNASALMRDAETMWDLSKCPSRVACEMGSFLSNSTGGNFPKNLAGYLQRKAMKAEAKTSNERQNDDDDEDEGEDIGYDDDEGVEKQVEKEKVFRAFVIALGKSWTQQQCALAYECLVLS</sequence>
<feature type="transmembrane region" description="Helical" evidence="2">
    <location>
        <begin position="301"/>
        <end position="321"/>
    </location>
</feature>
<protein>
    <submittedName>
        <fullName evidence="3">Uncharacterized protein</fullName>
    </submittedName>
</protein>
<gene>
    <name evidence="3" type="ORF">TBRA_LOCUS8680</name>
</gene>
<feature type="transmembrane region" description="Helical" evidence="2">
    <location>
        <begin position="352"/>
        <end position="371"/>
    </location>
</feature>
<keyword evidence="4" id="KW-1185">Reference proteome</keyword>
<feature type="compositionally biased region" description="Basic residues" evidence="1">
    <location>
        <begin position="33"/>
        <end position="43"/>
    </location>
</feature>
<dbReference type="EMBL" id="CADCXV010000829">
    <property type="protein sequence ID" value="CAB0036833.1"/>
    <property type="molecule type" value="Genomic_DNA"/>
</dbReference>
<name>A0A6H5IJD7_9HYME</name>
<dbReference type="Proteomes" id="UP000479190">
    <property type="component" value="Unassembled WGS sequence"/>
</dbReference>